<dbReference type="PANTHER" id="PTHR44013">
    <property type="entry name" value="ZINC-TYPE ALCOHOL DEHYDROGENASE-LIKE PROTEIN C16A3.02C"/>
    <property type="match status" value="1"/>
</dbReference>
<dbReference type="EMBL" id="JAEHOH010000022">
    <property type="protein sequence ID" value="MBK0420198.1"/>
    <property type="molecule type" value="Genomic_DNA"/>
</dbReference>
<dbReference type="Pfam" id="PF13602">
    <property type="entry name" value="ADH_zinc_N_2"/>
    <property type="match status" value="1"/>
</dbReference>
<comment type="caution">
    <text evidence="2">The sequence shown here is derived from an EMBL/GenBank/DDBJ whole genome shotgun (WGS) entry which is preliminary data.</text>
</comment>
<organism evidence="2 3">
    <name type="scientific">Leucobacter chromiisoli</name>
    <dbReference type="NCBI Taxonomy" id="2796471"/>
    <lineage>
        <taxon>Bacteria</taxon>
        <taxon>Bacillati</taxon>
        <taxon>Actinomycetota</taxon>
        <taxon>Actinomycetes</taxon>
        <taxon>Micrococcales</taxon>
        <taxon>Microbacteriaceae</taxon>
        <taxon>Leucobacter</taxon>
    </lineage>
</organism>
<dbReference type="InterPro" id="IPR011032">
    <property type="entry name" value="GroES-like_sf"/>
</dbReference>
<dbReference type="Gene3D" id="3.90.180.10">
    <property type="entry name" value="Medium-chain alcohol dehydrogenases, catalytic domain"/>
    <property type="match status" value="1"/>
</dbReference>
<evidence type="ECO:0000313" key="2">
    <source>
        <dbReference type="EMBL" id="MBK0420198.1"/>
    </source>
</evidence>
<gene>
    <name evidence="2" type="ORF">JD276_14275</name>
</gene>
<keyword evidence="3" id="KW-1185">Reference proteome</keyword>
<dbReference type="SMART" id="SM00829">
    <property type="entry name" value="PKS_ER"/>
    <property type="match status" value="1"/>
</dbReference>
<name>A0A934UWE9_9MICO</name>
<dbReference type="AlphaFoldDB" id="A0A934UWE9"/>
<dbReference type="PANTHER" id="PTHR44013:SF1">
    <property type="entry name" value="ZINC-TYPE ALCOHOL DEHYDROGENASE-LIKE PROTEIN C16A3.02C"/>
    <property type="match status" value="1"/>
</dbReference>
<dbReference type="InterPro" id="IPR020843">
    <property type="entry name" value="ER"/>
</dbReference>
<proteinExistence type="predicted"/>
<evidence type="ECO:0000313" key="3">
    <source>
        <dbReference type="Proteomes" id="UP000608530"/>
    </source>
</evidence>
<dbReference type="RefSeq" id="WP_200116337.1">
    <property type="nucleotide sequence ID" value="NZ_JAEHOH010000022.1"/>
</dbReference>
<dbReference type="SUPFAM" id="SSF51735">
    <property type="entry name" value="NAD(P)-binding Rossmann-fold domains"/>
    <property type="match status" value="1"/>
</dbReference>
<dbReference type="InterPro" id="IPR013154">
    <property type="entry name" value="ADH-like_N"/>
</dbReference>
<dbReference type="InterPro" id="IPR036291">
    <property type="entry name" value="NAD(P)-bd_dom_sf"/>
</dbReference>
<protein>
    <submittedName>
        <fullName evidence="2">NADP-dependent oxidoreductase</fullName>
    </submittedName>
</protein>
<dbReference type="Proteomes" id="UP000608530">
    <property type="component" value="Unassembled WGS sequence"/>
</dbReference>
<sequence>MRAVVYREFGSHEVLGLEEVEPPPLGRDAVLVRIHAAAVNPVDWKIRAGRLAGVLETWFPAIPGWDFAGVVERVGPAVTELAAGDRVLGYARMDVVRWGTAAEYIAAPIRTVAKAPDSWSLQEASTLPLAGLTAYQSLHGALGVGTDDVLYVNAAAGGVGTFAMQIAAAAGATVIASTSPRNFSYVEGFGARPVDRHAPLAEGLARHGLRITAAFDAVGGEALDELTALTPRVCSIADARVGDAGGAYVFARPDRADLGSLVALADAGQLRTELSEVFPLEETAAAHALSERRSTRGKITIAVA</sequence>
<dbReference type="SUPFAM" id="SSF50129">
    <property type="entry name" value="GroES-like"/>
    <property type="match status" value="1"/>
</dbReference>
<dbReference type="InterPro" id="IPR052733">
    <property type="entry name" value="Chloroplast_QOR"/>
</dbReference>
<feature type="domain" description="Enoyl reductase (ER)" evidence="1">
    <location>
        <begin position="10"/>
        <end position="301"/>
    </location>
</feature>
<dbReference type="Gene3D" id="3.40.50.720">
    <property type="entry name" value="NAD(P)-binding Rossmann-like Domain"/>
    <property type="match status" value="1"/>
</dbReference>
<reference evidence="2" key="1">
    <citation type="submission" date="2020-12" db="EMBL/GenBank/DDBJ databases">
        <title>Leucobacter sp. CAS1, isolated from Chromium sludge.</title>
        <authorList>
            <person name="Xu Z."/>
        </authorList>
    </citation>
    <scope>NUCLEOTIDE SEQUENCE</scope>
    <source>
        <strain evidence="2">CSA1</strain>
    </source>
</reference>
<evidence type="ECO:0000259" key="1">
    <source>
        <dbReference type="SMART" id="SM00829"/>
    </source>
</evidence>
<dbReference type="Pfam" id="PF08240">
    <property type="entry name" value="ADH_N"/>
    <property type="match status" value="1"/>
</dbReference>
<dbReference type="CDD" id="cd05289">
    <property type="entry name" value="MDR_like_2"/>
    <property type="match status" value="1"/>
</dbReference>
<accession>A0A934UWE9</accession>
<dbReference type="GO" id="GO:0016491">
    <property type="term" value="F:oxidoreductase activity"/>
    <property type="evidence" value="ECO:0007669"/>
    <property type="project" value="InterPro"/>
</dbReference>